<dbReference type="Gene3D" id="2.30.30.940">
    <property type="match status" value="1"/>
</dbReference>
<keyword evidence="5" id="KW-1185">Reference proteome</keyword>
<evidence type="ECO:0000313" key="5">
    <source>
        <dbReference type="Proteomes" id="UP000295221"/>
    </source>
</evidence>
<accession>A0A4R2GG61</accession>
<dbReference type="Pfam" id="PF13245">
    <property type="entry name" value="AAA_19"/>
    <property type="match status" value="1"/>
</dbReference>
<evidence type="ECO:0000256" key="1">
    <source>
        <dbReference type="ARBA" id="ARBA00022741"/>
    </source>
</evidence>
<proteinExistence type="predicted"/>
<reference evidence="4 5" key="1">
    <citation type="submission" date="2019-03" db="EMBL/GenBank/DDBJ databases">
        <title>Genomic Encyclopedia of Type Strains, Phase IV (KMG-IV): sequencing the most valuable type-strain genomes for metagenomic binning, comparative biology and taxonomic classification.</title>
        <authorList>
            <person name="Goeker M."/>
        </authorList>
    </citation>
    <scope>NUCLEOTIDE SEQUENCE [LARGE SCALE GENOMIC DNA]</scope>
    <source>
        <strain evidence="4 5">DSM 24179</strain>
    </source>
</reference>
<comment type="caution">
    <text evidence="4">The sequence shown here is derived from an EMBL/GenBank/DDBJ whole genome shotgun (WGS) entry which is preliminary data.</text>
</comment>
<protein>
    <submittedName>
        <fullName evidence="4">UvrD-like helicase family protein</fullName>
    </submittedName>
</protein>
<dbReference type="Proteomes" id="UP000295221">
    <property type="component" value="Unassembled WGS sequence"/>
</dbReference>
<evidence type="ECO:0000259" key="3">
    <source>
        <dbReference type="Pfam" id="PF13538"/>
    </source>
</evidence>
<evidence type="ECO:0000313" key="4">
    <source>
        <dbReference type="EMBL" id="TCO07005.1"/>
    </source>
</evidence>
<feature type="domain" description="UvrD-like helicase C-terminal" evidence="3">
    <location>
        <begin position="962"/>
        <end position="1008"/>
    </location>
</feature>
<dbReference type="GO" id="GO:0005524">
    <property type="term" value="F:ATP binding"/>
    <property type="evidence" value="ECO:0007669"/>
    <property type="project" value="UniProtKB-KW"/>
</dbReference>
<dbReference type="InterPro" id="IPR027785">
    <property type="entry name" value="UvrD-like_helicase_C"/>
</dbReference>
<dbReference type="RefSeq" id="WP_132434351.1">
    <property type="nucleotide sequence ID" value="NZ_SLWK01000010.1"/>
</dbReference>
<dbReference type="EMBL" id="SLWK01000010">
    <property type="protein sequence ID" value="TCO07005.1"/>
    <property type="molecule type" value="Genomic_DNA"/>
</dbReference>
<keyword evidence="2" id="KW-0067">ATP-binding</keyword>
<dbReference type="SUPFAM" id="SSF52540">
    <property type="entry name" value="P-loop containing nucleoside triphosphate hydrolases"/>
    <property type="match status" value="1"/>
</dbReference>
<keyword evidence="4" id="KW-0347">Helicase</keyword>
<dbReference type="CDD" id="cd18809">
    <property type="entry name" value="SF1_C_RecD"/>
    <property type="match status" value="1"/>
</dbReference>
<dbReference type="CDD" id="cd17933">
    <property type="entry name" value="DEXSc_RecD-like"/>
    <property type="match status" value="1"/>
</dbReference>
<dbReference type="AlphaFoldDB" id="A0A4R2GG61"/>
<gene>
    <name evidence="4" type="ORF">EV194_1103</name>
</gene>
<name>A0A4R2GG61_9BACT</name>
<dbReference type="InterPro" id="IPR050534">
    <property type="entry name" value="Coronavir_polyprotein_1ab"/>
</dbReference>
<dbReference type="Gene3D" id="3.40.50.300">
    <property type="entry name" value="P-loop containing nucleotide triphosphate hydrolases"/>
    <property type="match status" value="2"/>
</dbReference>
<keyword evidence="4" id="KW-0378">Hydrolase</keyword>
<evidence type="ECO:0000256" key="2">
    <source>
        <dbReference type="ARBA" id="ARBA00022840"/>
    </source>
</evidence>
<dbReference type="InterPro" id="IPR027417">
    <property type="entry name" value="P-loop_NTPase"/>
</dbReference>
<dbReference type="PANTHER" id="PTHR43788">
    <property type="entry name" value="DNA2/NAM7 HELICASE FAMILY MEMBER"/>
    <property type="match status" value="1"/>
</dbReference>
<dbReference type="PANTHER" id="PTHR43788:SF6">
    <property type="entry name" value="DNA HELICASE B"/>
    <property type="match status" value="1"/>
</dbReference>
<keyword evidence="1" id="KW-0547">Nucleotide-binding</keyword>
<organism evidence="4 5">
    <name type="scientific">Natronoflexus pectinivorans</name>
    <dbReference type="NCBI Taxonomy" id="682526"/>
    <lineage>
        <taxon>Bacteria</taxon>
        <taxon>Pseudomonadati</taxon>
        <taxon>Bacteroidota</taxon>
        <taxon>Bacteroidia</taxon>
        <taxon>Marinilabiliales</taxon>
        <taxon>Marinilabiliaceae</taxon>
        <taxon>Natronoflexus</taxon>
    </lineage>
</organism>
<sequence>MAKHLSLRLAWHNDGWNGHICTNPKNNTYCVGQQSYPGAHIAENRDINWESQREIAGCSCAKITDKIVPCSNSINAFGLETIKNVSTPPEFFYDDSVPYFYDMPPATACTWPYEEMYKDKDYDYNKKLANAKTFFEGLTNDKSLVFYYANKSNPFSEDDNKVYVLVGVARLKKVGEIMYYDNVSEKNRQRYAGGFIWQMPITSHYPDEGFKIPFDKYSDNEDVLNKLLYIPEQSNNFKYAAKHINDDDALIYIERLIELTQYLIDIKEESENWAVRKKWLQSLLSELWINRGAYPGIAALLDYLDCNELISYYYKQSNNNKSKETADKIFTFFENKDLSSLKDSGVQEPVLRVYQRNWYTKLKDDNIRKLAKLVSRIAITKDQISKIIDDNRASNGIVSGTSEINDNLYIISEQYIGDDIGDEISFTKIDHAVLPSPDLGVDMLYQKNDWRRLRALIVNELKHETIHSFVNQATVLQRLNKKLEHFPEWKKEVFNEGFIDFDKDNIAEAITFKTKDNDTYLFLNAVYHDERFIEENIKEIIGRGDVKLIKPFSDEKWKNELFVTSSDLAKNALTDYEKAITGQIETCSQIFTKTCSVIAGSAGTGKTTVIRAIIKAIKFTSGQTESICLLAPTGKAADRIRHKTGEVATTIHSFLTSNNWLNFNNWTLKQSGGEKCDDYTTYIIDESSMIDLHLMAGLLRAIDWDVVRRIIFVGDPNQLPPIGRGKVFSDIINYIIKTFPENYGKLHINIRQMENKALGKGTGILDLASLYIQENSEINEKHKREDLLKLIQESEEDVLPDLRVITWQDDEDLEKKLSNVIKSDYEADKVNDLKQHQIISPYRGELYGTDNINLIIQNLFNENNIKHKGNLSGITVFDKIIQFRNRAKSDAYYSYDMQAGCKSRVDVFNGELGTVRIHTFDKEHYKKRNYKLKKFQVVFEQKPNHFIEFSSESQVENNIELGYAISVHKAQGSEFSRIYFILPKSKQTLLSTELLYTGITRAQKHLTVLIEGDFTNLMSMMRPEKSRLRLINSSVFDFNPLNEELLNIGGWYEEGKIHSTLINYFVRSKSEVIIANMLFESGIESIKYEEPLFASDGTFYLPDFTIQWKGKTYYWEHLGLMEQSVYKKRWEKKEQWYNKFFPNQLITTLEGNDLTIQAKELIQKIKRKEI</sequence>
<dbReference type="OrthoDB" id="9803432at2"/>
<dbReference type="GO" id="GO:0003678">
    <property type="term" value="F:DNA helicase activity"/>
    <property type="evidence" value="ECO:0007669"/>
    <property type="project" value="UniProtKB-ARBA"/>
</dbReference>
<dbReference type="Pfam" id="PF13538">
    <property type="entry name" value="UvrD_C_2"/>
    <property type="match status" value="1"/>
</dbReference>